<dbReference type="NCBIfam" id="TIGR00229">
    <property type="entry name" value="sensory_box"/>
    <property type="match status" value="1"/>
</dbReference>
<dbReference type="AlphaFoldDB" id="A0A372M9Z8"/>
<accession>A0A372M9Z8</accession>
<dbReference type="Gene3D" id="3.30.450.20">
    <property type="entry name" value="PAS domain"/>
    <property type="match status" value="1"/>
</dbReference>
<sequence length="115" mass="12192">MVFHAVIGADTQGRIRYWDEGAVRLFGHRAEVALGRSLDLVVPEHLREAHWAGFHRAMAHPEVKDLAADLPVLCADGEVRTYAGRLLVVSDGLGTALGATAVYAGEGSTGVAPFG</sequence>
<dbReference type="CDD" id="cd00130">
    <property type="entry name" value="PAS"/>
    <property type="match status" value="1"/>
</dbReference>
<dbReference type="RefSeq" id="WP_128555164.1">
    <property type="nucleotide sequence ID" value="NZ_QUAK01000038.1"/>
</dbReference>
<dbReference type="Proteomes" id="UP000263094">
    <property type="component" value="Unassembled WGS sequence"/>
</dbReference>
<comment type="caution">
    <text evidence="2">The sequence shown here is derived from an EMBL/GenBank/DDBJ whole genome shotgun (WGS) entry which is preliminary data.</text>
</comment>
<dbReference type="InterPro" id="IPR035965">
    <property type="entry name" value="PAS-like_dom_sf"/>
</dbReference>
<dbReference type="OrthoDB" id="3687827at2"/>
<proteinExistence type="predicted"/>
<evidence type="ECO:0000313" key="3">
    <source>
        <dbReference type="Proteomes" id="UP000263094"/>
    </source>
</evidence>
<evidence type="ECO:0000313" key="2">
    <source>
        <dbReference type="EMBL" id="RFU87253.1"/>
    </source>
</evidence>
<dbReference type="Pfam" id="PF00989">
    <property type="entry name" value="PAS"/>
    <property type="match status" value="1"/>
</dbReference>
<name>A0A372M9Z8_9ACTN</name>
<dbReference type="PROSITE" id="PS50112">
    <property type="entry name" value="PAS"/>
    <property type="match status" value="1"/>
</dbReference>
<feature type="domain" description="PAS" evidence="1">
    <location>
        <begin position="1"/>
        <end position="61"/>
    </location>
</feature>
<gene>
    <name evidence="2" type="ORF">DY218_07745</name>
</gene>
<organism evidence="2 3">
    <name type="scientific">Streptomyces triticagri</name>
    <dbReference type="NCBI Taxonomy" id="2293568"/>
    <lineage>
        <taxon>Bacteria</taxon>
        <taxon>Bacillati</taxon>
        <taxon>Actinomycetota</taxon>
        <taxon>Actinomycetes</taxon>
        <taxon>Kitasatosporales</taxon>
        <taxon>Streptomycetaceae</taxon>
        <taxon>Streptomyces</taxon>
    </lineage>
</organism>
<protein>
    <submittedName>
        <fullName evidence="2">PAS domain S-box protein</fullName>
    </submittedName>
</protein>
<evidence type="ECO:0000259" key="1">
    <source>
        <dbReference type="PROSITE" id="PS50112"/>
    </source>
</evidence>
<reference evidence="2 3" key="1">
    <citation type="submission" date="2018-08" db="EMBL/GenBank/DDBJ databases">
        <title>Isolation, diversity and antifungal activity of Actinobacteria from wheat.</title>
        <authorList>
            <person name="Han C."/>
        </authorList>
    </citation>
    <scope>NUCLEOTIDE SEQUENCE [LARGE SCALE GENOMIC DNA]</scope>
    <source>
        <strain evidence="2 3">NEAU-YY421</strain>
    </source>
</reference>
<dbReference type="InterPro" id="IPR013767">
    <property type="entry name" value="PAS_fold"/>
</dbReference>
<dbReference type="SUPFAM" id="SSF55785">
    <property type="entry name" value="PYP-like sensor domain (PAS domain)"/>
    <property type="match status" value="1"/>
</dbReference>
<dbReference type="GO" id="GO:0006355">
    <property type="term" value="P:regulation of DNA-templated transcription"/>
    <property type="evidence" value="ECO:0007669"/>
    <property type="project" value="InterPro"/>
</dbReference>
<dbReference type="EMBL" id="QUAK01000038">
    <property type="protein sequence ID" value="RFU87253.1"/>
    <property type="molecule type" value="Genomic_DNA"/>
</dbReference>
<keyword evidence="3" id="KW-1185">Reference proteome</keyword>
<dbReference type="InterPro" id="IPR000014">
    <property type="entry name" value="PAS"/>
</dbReference>